<dbReference type="AlphaFoldDB" id="A0AAW0UI59"/>
<dbReference type="PANTHER" id="PTHR21261">
    <property type="entry name" value="BEAT PROTEIN"/>
    <property type="match status" value="1"/>
</dbReference>
<evidence type="ECO:0000313" key="7">
    <source>
        <dbReference type="EMBL" id="KAK8398646.1"/>
    </source>
</evidence>
<dbReference type="InterPro" id="IPR036179">
    <property type="entry name" value="Ig-like_dom_sf"/>
</dbReference>
<keyword evidence="3" id="KW-1133">Transmembrane helix</keyword>
<dbReference type="Gene3D" id="2.60.40.10">
    <property type="entry name" value="Immunoglobulins"/>
    <property type="match status" value="2"/>
</dbReference>
<dbReference type="EMBL" id="JARAKH010000012">
    <property type="protein sequence ID" value="KAK8398646.1"/>
    <property type="molecule type" value="Genomic_DNA"/>
</dbReference>
<evidence type="ECO:0000313" key="8">
    <source>
        <dbReference type="Proteomes" id="UP001487740"/>
    </source>
</evidence>
<dbReference type="Pfam" id="PF07686">
    <property type="entry name" value="V-set"/>
    <property type="match status" value="1"/>
</dbReference>
<sequence>MIPSGSHSNSFPPTCDSYRNPRRLRVEVPRVAHVGDNVELGCAFPWTEPRDLYSIKWWHDNDEFYQYIPKNPKPQLIFNLTGIRVDSENSTEFKVVLKNVGLSSSGTFTCEVISDDNFETFQKSANMTVIDPPDHAPGHRGPEIQVSGWGGTGPVEVQEGQQVEAQCVARGAYPPMQLTWYINDTEVPQQYVSKQSQRQEDLNTFTTVVRLELPARERWDNQGRLHLRCDAEIPDLYRESSVLELHNPVFRRLQQSGYFSAGCTLSQSSLVVLAWAAVMGMRVVEAMVGGAAYCFSPHHNLAHSPPPRS</sequence>
<dbReference type="Pfam" id="PF08205">
    <property type="entry name" value="C2-set_2"/>
    <property type="match status" value="1"/>
</dbReference>
<name>A0AAW0UI59_SCYPA</name>
<organism evidence="7 8">
    <name type="scientific">Scylla paramamosain</name>
    <name type="common">Mud crab</name>
    <dbReference type="NCBI Taxonomy" id="85552"/>
    <lineage>
        <taxon>Eukaryota</taxon>
        <taxon>Metazoa</taxon>
        <taxon>Ecdysozoa</taxon>
        <taxon>Arthropoda</taxon>
        <taxon>Crustacea</taxon>
        <taxon>Multicrustacea</taxon>
        <taxon>Malacostraca</taxon>
        <taxon>Eumalacostraca</taxon>
        <taxon>Eucarida</taxon>
        <taxon>Decapoda</taxon>
        <taxon>Pleocyemata</taxon>
        <taxon>Brachyura</taxon>
        <taxon>Eubrachyura</taxon>
        <taxon>Portunoidea</taxon>
        <taxon>Portunidae</taxon>
        <taxon>Portuninae</taxon>
        <taxon>Scylla</taxon>
    </lineage>
</organism>
<proteinExistence type="predicted"/>
<evidence type="ECO:0000256" key="1">
    <source>
        <dbReference type="ARBA" id="ARBA00004167"/>
    </source>
</evidence>
<comment type="caution">
    <text evidence="7">The sequence shown here is derived from an EMBL/GenBank/DDBJ whole genome shotgun (WGS) entry which is preliminary data.</text>
</comment>
<dbReference type="PROSITE" id="PS50835">
    <property type="entry name" value="IG_LIKE"/>
    <property type="match status" value="2"/>
</dbReference>
<evidence type="ECO:0000256" key="4">
    <source>
        <dbReference type="ARBA" id="ARBA00023136"/>
    </source>
</evidence>
<evidence type="ECO:0000256" key="2">
    <source>
        <dbReference type="ARBA" id="ARBA00022692"/>
    </source>
</evidence>
<dbReference type="InterPro" id="IPR013106">
    <property type="entry name" value="Ig_V-set"/>
</dbReference>
<dbReference type="Proteomes" id="UP001487740">
    <property type="component" value="Unassembled WGS sequence"/>
</dbReference>
<evidence type="ECO:0000259" key="6">
    <source>
        <dbReference type="PROSITE" id="PS50835"/>
    </source>
</evidence>
<evidence type="ECO:0000256" key="3">
    <source>
        <dbReference type="ARBA" id="ARBA00022989"/>
    </source>
</evidence>
<dbReference type="PANTHER" id="PTHR21261:SF15">
    <property type="entry name" value="BEATEN PATH IIIA, ISOFORM D-RELATED"/>
    <property type="match status" value="1"/>
</dbReference>
<comment type="subcellular location">
    <subcellularLocation>
        <location evidence="1">Membrane</location>
        <topology evidence="1">Single-pass membrane protein</topology>
    </subcellularLocation>
</comment>
<feature type="domain" description="Ig-like" evidence="6">
    <location>
        <begin position="21"/>
        <end position="128"/>
    </location>
</feature>
<dbReference type="SMART" id="SM00409">
    <property type="entry name" value="IG"/>
    <property type="match status" value="2"/>
</dbReference>
<dbReference type="InterPro" id="IPR013162">
    <property type="entry name" value="CD80_C2-set"/>
</dbReference>
<dbReference type="InterPro" id="IPR013783">
    <property type="entry name" value="Ig-like_fold"/>
</dbReference>
<dbReference type="InterPro" id="IPR007110">
    <property type="entry name" value="Ig-like_dom"/>
</dbReference>
<gene>
    <name evidence="7" type="ORF">O3P69_004049</name>
</gene>
<evidence type="ECO:0000256" key="5">
    <source>
        <dbReference type="ARBA" id="ARBA00023157"/>
    </source>
</evidence>
<keyword evidence="5" id="KW-1015">Disulfide bond</keyword>
<dbReference type="InterPro" id="IPR003599">
    <property type="entry name" value="Ig_sub"/>
</dbReference>
<dbReference type="GO" id="GO:0016020">
    <property type="term" value="C:membrane"/>
    <property type="evidence" value="ECO:0007669"/>
    <property type="project" value="UniProtKB-SubCell"/>
</dbReference>
<feature type="domain" description="Ig-like" evidence="6">
    <location>
        <begin position="142"/>
        <end position="232"/>
    </location>
</feature>
<accession>A0AAW0UI59</accession>
<protein>
    <recommendedName>
        <fullName evidence="6">Ig-like domain-containing protein</fullName>
    </recommendedName>
</protein>
<keyword evidence="8" id="KW-1185">Reference proteome</keyword>
<keyword evidence="2" id="KW-0812">Transmembrane</keyword>
<reference evidence="7 8" key="1">
    <citation type="submission" date="2023-03" db="EMBL/GenBank/DDBJ databases">
        <title>High-quality genome of Scylla paramamosain provides insights in environmental adaptation.</title>
        <authorList>
            <person name="Zhang L."/>
        </authorList>
    </citation>
    <scope>NUCLEOTIDE SEQUENCE [LARGE SCALE GENOMIC DNA]</scope>
    <source>
        <strain evidence="7">LZ_2023a</strain>
        <tissue evidence="7">Muscle</tissue>
    </source>
</reference>
<keyword evidence="4" id="KW-0472">Membrane</keyword>
<dbReference type="SUPFAM" id="SSF48726">
    <property type="entry name" value="Immunoglobulin"/>
    <property type="match status" value="2"/>
</dbReference>